<comment type="caution">
    <text evidence="2">The sequence shown here is derived from an EMBL/GenBank/DDBJ whole genome shotgun (WGS) entry which is preliminary data.</text>
</comment>
<dbReference type="AlphaFoldDB" id="A0A843XH19"/>
<evidence type="ECO:0000313" key="2">
    <source>
        <dbReference type="EMBL" id="MQM18407.1"/>
    </source>
</evidence>
<dbReference type="Proteomes" id="UP000652761">
    <property type="component" value="Unassembled WGS sequence"/>
</dbReference>
<protein>
    <submittedName>
        <fullName evidence="2">Uncharacterized protein</fullName>
    </submittedName>
</protein>
<dbReference type="EMBL" id="NMUH01008172">
    <property type="protein sequence ID" value="MQM18407.1"/>
    <property type="molecule type" value="Genomic_DNA"/>
</dbReference>
<accession>A0A843XH19</accession>
<proteinExistence type="predicted"/>
<name>A0A843XH19_COLES</name>
<sequence>MEQPLGYKYLPPPPSFETLFSTLFYCYAAAISLDNILFGEVFLVAITVKRLLLLELLSQHAINCEEKPFSCWLRFPLWEGVKNYLFSKLPVDSQPKAVDRRMPSRTPGDTAGDDA</sequence>
<keyword evidence="3" id="KW-1185">Reference proteome</keyword>
<feature type="region of interest" description="Disordered" evidence="1">
    <location>
        <begin position="94"/>
        <end position="115"/>
    </location>
</feature>
<evidence type="ECO:0000313" key="3">
    <source>
        <dbReference type="Proteomes" id="UP000652761"/>
    </source>
</evidence>
<evidence type="ECO:0000256" key="1">
    <source>
        <dbReference type="SAM" id="MobiDB-lite"/>
    </source>
</evidence>
<organism evidence="2 3">
    <name type="scientific">Colocasia esculenta</name>
    <name type="common">Wild taro</name>
    <name type="synonym">Arum esculentum</name>
    <dbReference type="NCBI Taxonomy" id="4460"/>
    <lineage>
        <taxon>Eukaryota</taxon>
        <taxon>Viridiplantae</taxon>
        <taxon>Streptophyta</taxon>
        <taxon>Embryophyta</taxon>
        <taxon>Tracheophyta</taxon>
        <taxon>Spermatophyta</taxon>
        <taxon>Magnoliopsida</taxon>
        <taxon>Liliopsida</taxon>
        <taxon>Araceae</taxon>
        <taxon>Aroideae</taxon>
        <taxon>Colocasieae</taxon>
        <taxon>Colocasia</taxon>
    </lineage>
</organism>
<gene>
    <name evidence="2" type="ORF">Taro_051398</name>
</gene>
<reference evidence="2" key="1">
    <citation type="submission" date="2017-07" db="EMBL/GenBank/DDBJ databases">
        <title>Taro Niue Genome Assembly and Annotation.</title>
        <authorList>
            <person name="Atibalentja N."/>
            <person name="Keating K."/>
            <person name="Fields C.J."/>
        </authorList>
    </citation>
    <scope>NUCLEOTIDE SEQUENCE</scope>
    <source>
        <strain evidence="2">Niue_2</strain>
        <tissue evidence="2">Leaf</tissue>
    </source>
</reference>